<feature type="compositionally biased region" description="Low complexity" evidence="1">
    <location>
        <begin position="38"/>
        <end position="48"/>
    </location>
</feature>
<dbReference type="EMBL" id="JAXIOK010000016">
    <property type="protein sequence ID" value="KAK4751826.1"/>
    <property type="molecule type" value="Genomic_DNA"/>
</dbReference>
<keyword evidence="4" id="KW-1185">Reference proteome</keyword>
<name>A0AAN7JR41_9MYRT</name>
<dbReference type="InterPro" id="IPR055164">
    <property type="entry name" value="EDR1/CTR1/ARMC3-like_pept-like"/>
</dbReference>
<comment type="caution">
    <text evidence="3">The sequence shown here is derived from an EMBL/GenBank/DDBJ whole genome shotgun (WGS) entry which is preliminary data.</text>
</comment>
<dbReference type="Proteomes" id="UP001345219">
    <property type="component" value="Chromosome 16"/>
</dbReference>
<feature type="region of interest" description="Disordered" evidence="1">
    <location>
        <begin position="134"/>
        <end position="154"/>
    </location>
</feature>
<evidence type="ECO:0000256" key="1">
    <source>
        <dbReference type="SAM" id="MobiDB-lite"/>
    </source>
</evidence>
<feature type="domain" description="EDR1/CTR1/ARMC3-like peptidase-like" evidence="2">
    <location>
        <begin position="260"/>
        <end position="417"/>
    </location>
</feature>
<accession>A0AAN7JR41</accession>
<proteinExistence type="predicted"/>
<evidence type="ECO:0000313" key="4">
    <source>
        <dbReference type="Proteomes" id="UP001345219"/>
    </source>
</evidence>
<sequence>MPHRTTYFFPRQFPDHHHPGFESPDPKQQLSEHEKKISTASSATSPTTRGRGIRAPKVTAFNTENSRQSFSKTAKDGIFTELAPISDLFTGEAIPFTSDFTVKHQTKKQLTAFRYWFAEQKGAKEKSSPLLHVKPSLSSTSDGDHELLLSQSEPEPERVFGRHVSLPRVSSGSSYAGSLFAGATTIVDDSFSIGVNDSWLLTLASAKRGEEEKKEEVKKVSLAQQTREGYLLQLSLAKRLASEASLSIELQPHSQRDGAVEAVSHRLWVSGCLSYADKISDGFYNILGMSPSLWVMCNDLEEGKKPPSLIALRNVEPSETSMEVVLVDKREDSSLKDLEDKAQALQYDSENALVLVKKLGKVVAISMGGTFPLEQGNLYRQWRVISKRLKDILKCIVLPIGSISSGLCRHRAILFKIKDDRHLSREYVVDLVGEPGNVHCPDSSINGCFISLIPSPFQVSNLKAFQRPYMDHATSYGTSRIEKPLPLPDNYPYSSNWRGDELNEVSTVGELSATQIDLHGNIHFVLRYPESKSLI</sequence>
<evidence type="ECO:0000259" key="2">
    <source>
        <dbReference type="Pfam" id="PF14381"/>
    </source>
</evidence>
<dbReference type="AlphaFoldDB" id="A0AAN7JR41"/>
<evidence type="ECO:0000313" key="3">
    <source>
        <dbReference type="EMBL" id="KAK4751826.1"/>
    </source>
</evidence>
<reference evidence="3 4" key="1">
    <citation type="journal article" date="2023" name="Hortic Res">
        <title>Pangenome of water caltrop reveals structural variations and asymmetric subgenome divergence after allopolyploidization.</title>
        <authorList>
            <person name="Zhang X."/>
            <person name="Chen Y."/>
            <person name="Wang L."/>
            <person name="Yuan Y."/>
            <person name="Fang M."/>
            <person name="Shi L."/>
            <person name="Lu R."/>
            <person name="Comes H.P."/>
            <person name="Ma Y."/>
            <person name="Chen Y."/>
            <person name="Huang G."/>
            <person name="Zhou Y."/>
            <person name="Zheng Z."/>
            <person name="Qiu Y."/>
        </authorList>
    </citation>
    <scope>NUCLEOTIDE SEQUENCE [LARGE SCALE GENOMIC DNA]</scope>
    <source>
        <tissue evidence="3">Roots</tissue>
    </source>
</reference>
<feature type="region of interest" description="Disordered" evidence="1">
    <location>
        <begin position="1"/>
        <end position="55"/>
    </location>
</feature>
<dbReference type="Pfam" id="PF14381">
    <property type="entry name" value="EDR1_CTR1_ARMC3_pept"/>
    <property type="match status" value="1"/>
</dbReference>
<gene>
    <name evidence="3" type="ORF">SAY87_020624</name>
</gene>
<protein>
    <recommendedName>
        <fullName evidence="2">EDR1/CTR1/ARMC3-like peptidase-like domain-containing protein</fullName>
    </recommendedName>
</protein>
<organism evidence="3 4">
    <name type="scientific">Trapa incisa</name>
    <dbReference type="NCBI Taxonomy" id="236973"/>
    <lineage>
        <taxon>Eukaryota</taxon>
        <taxon>Viridiplantae</taxon>
        <taxon>Streptophyta</taxon>
        <taxon>Embryophyta</taxon>
        <taxon>Tracheophyta</taxon>
        <taxon>Spermatophyta</taxon>
        <taxon>Magnoliopsida</taxon>
        <taxon>eudicotyledons</taxon>
        <taxon>Gunneridae</taxon>
        <taxon>Pentapetalae</taxon>
        <taxon>rosids</taxon>
        <taxon>malvids</taxon>
        <taxon>Myrtales</taxon>
        <taxon>Lythraceae</taxon>
        <taxon>Trapa</taxon>
    </lineage>
</organism>